<dbReference type="InParanoid" id="A0A6P7L720"/>
<dbReference type="GO" id="GO:0001578">
    <property type="term" value="P:microtubule bundle formation"/>
    <property type="evidence" value="ECO:0007669"/>
    <property type="project" value="TreeGrafter"/>
</dbReference>
<feature type="compositionally biased region" description="Pro residues" evidence="4">
    <location>
        <begin position="1"/>
        <end position="12"/>
    </location>
</feature>
<evidence type="ECO:0000256" key="3">
    <source>
        <dbReference type="SAM" id="Coils"/>
    </source>
</evidence>
<feature type="compositionally biased region" description="Polar residues" evidence="4">
    <location>
        <begin position="912"/>
        <end position="925"/>
    </location>
</feature>
<feature type="compositionally biased region" description="Low complexity" evidence="4">
    <location>
        <begin position="892"/>
        <end position="911"/>
    </location>
</feature>
<feature type="compositionally biased region" description="Polar residues" evidence="4">
    <location>
        <begin position="802"/>
        <end position="822"/>
    </location>
</feature>
<dbReference type="PANTHER" id="PTHR22461">
    <property type="entry name" value="SERINE-RICH COILED-COIL DOMAIN-CONTAINING PROTEIN 2-RELATED"/>
    <property type="match status" value="1"/>
</dbReference>
<keyword evidence="5" id="KW-1185">Reference proteome</keyword>
<sequence>MSAPPLANPPIMPTVVSRLPKFGPRAKSASDRPQLGPSAAGTSARLTNGFYHHPGPTGVNSSSTAPARQTGFIRVPTSFSVKWRKENGSMEDGEKDWKRGKGGNRFGNNIPQQASQGQSQHDTKKTATITLGKGRGVGPPVLPSSSPSPQSSPRTLPVLKASQCGLSNGTKQLNALPGSKPHSGTSASLRQPQAFAFSGGPRPGSGSGFGFRSGSPLQKKPPATRSQSTDSLGGSATVQLTESDRFRSRSLTQVRQQNSPTRHPSSPQTVTRPNSNSKTADKGLRERSSPQAPHRSSLFPISSRTVEGGAKGAGVKGQSSGIGLMSVLPSSALKKPLLPSPAPTTKPNGISYRLSRPSLIKQSRPLRVTSASGSGADLEGWRSSAETDTSPDSPEAPGPETPGSQPPTHAELTLEDMSLSSTSSLDRNDTSQEYMDDFDNLGNGCVGVLLLSSKSDEDDSGLDQSCARFDDDKASIDGVSTAPGLCFLEDAVDWAGMRLCGERGGRGLARLSSQLDGHDQGGSSLDLSPSDSCSSGGTYLWDEEGLEPLGGTATSGSINTNTSHHVGSFDSDLNSIDVLNNLDSCDLEDDDLMLDVDLAEDGSLHSDGDGMSHMAQWRRRQLCWGMQDVSNDDNGGLQCYQLTEDPGNKRTAKDSGLVLSLCPPRSPSLSPATPAVSLDVEDLAEDCSAVRSQLEVLQRLLLQEDEVDEDTLTTDTVSPDVDSQVRGLPPPPFTCSSCLRLSVAHPQAVFQVQSLLQEVQQLREELRSRDRTIAELTLKLAVPTATTRRCCQETVRMDRYTQTSVTERESVASQTPWSNHSPQILHASGQRRQEPLMDQVLGCVQAPAPPCSPRPQIPTDGLPLCAGSDPTARGERGGRKDCSAEELKPGAQLRSLPLPSRLRLSPSQSSRATCSPATTPTSRQLPSEPDGSGASGVQLRSLGFSSSSSRLPKPKSY</sequence>
<proteinExistence type="inferred from homology"/>
<reference evidence="6" key="1">
    <citation type="submission" date="2025-08" db="UniProtKB">
        <authorList>
            <consortium name="RefSeq"/>
        </authorList>
    </citation>
    <scope>IDENTIFICATION</scope>
</reference>
<feature type="compositionally biased region" description="Low complexity" evidence="4">
    <location>
        <begin position="328"/>
        <end position="337"/>
    </location>
</feature>
<feature type="compositionally biased region" description="Low complexity" evidence="4">
    <location>
        <begin position="143"/>
        <end position="153"/>
    </location>
</feature>
<dbReference type="GO" id="GO:0015630">
    <property type="term" value="C:microtubule cytoskeleton"/>
    <property type="evidence" value="ECO:0007669"/>
    <property type="project" value="TreeGrafter"/>
</dbReference>
<dbReference type="OrthoDB" id="8944374at2759"/>
<feature type="compositionally biased region" description="Polar residues" evidence="4">
    <location>
        <begin position="249"/>
        <end position="278"/>
    </location>
</feature>
<keyword evidence="2 3" id="KW-0175">Coiled coil</keyword>
<comment type="similarity">
    <text evidence="1">Belongs to the CCSER family.</text>
</comment>
<evidence type="ECO:0000313" key="5">
    <source>
        <dbReference type="Proteomes" id="UP000515150"/>
    </source>
</evidence>
<feature type="compositionally biased region" description="Polar residues" evidence="4">
    <location>
        <begin position="110"/>
        <end position="120"/>
    </location>
</feature>
<dbReference type="GO" id="GO:0008017">
    <property type="term" value="F:microtubule binding"/>
    <property type="evidence" value="ECO:0007669"/>
    <property type="project" value="TreeGrafter"/>
</dbReference>
<evidence type="ECO:0000256" key="1">
    <source>
        <dbReference type="ARBA" id="ARBA00010949"/>
    </source>
</evidence>
<dbReference type="AlphaFoldDB" id="A0A6P7L720"/>
<gene>
    <name evidence="6" type="primary">ccser2b</name>
</gene>
<feature type="compositionally biased region" description="Polar residues" evidence="4">
    <location>
        <begin position="164"/>
        <end position="173"/>
    </location>
</feature>
<feature type="compositionally biased region" description="Basic and acidic residues" evidence="4">
    <location>
        <begin position="872"/>
        <end position="888"/>
    </location>
</feature>
<dbReference type="PANTHER" id="PTHR22461:SF2">
    <property type="entry name" value="SERINE-RICH COILED-COIL DOMAIN-CONTAINING PROTEIN 2"/>
    <property type="match status" value="1"/>
</dbReference>
<dbReference type="RefSeq" id="XP_028990298.1">
    <property type="nucleotide sequence ID" value="XM_029134465.3"/>
</dbReference>
<organism evidence="5 6">
    <name type="scientific">Betta splendens</name>
    <name type="common">Siamese fighting fish</name>
    <dbReference type="NCBI Taxonomy" id="158456"/>
    <lineage>
        <taxon>Eukaryota</taxon>
        <taxon>Metazoa</taxon>
        <taxon>Chordata</taxon>
        <taxon>Craniata</taxon>
        <taxon>Vertebrata</taxon>
        <taxon>Euteleostomi</taxon>
        <taxon>Actinopterygii</taxon>
        <taxon>Neopterygii</taxon>
        <taxon>Teleostei</taxon>
        <taxon>Neoteleostei</taxon>
        <taxon>Acanthomorphata</taxon>
        <taxon>Anabantaria</taxon>
        <taxon>Anabantiformes</taxon>
        <taxon>Anabantoidei</taxon>
        <taxon>Osphronemidae</taxon>
        <taxon>Betta</taxon>
    </lineage>
</organism>
<dbReference type="GeneID" id="114845897"/>
<feature type="coiled-coil region" evidence="3">
    <location>
        <begin position="752"/>
        <end position="779"/>
    </location>
</feature>
<feature type="region of interest" description="Disordered" evidence="4">
    <location>
        <begin position="851"/>
        <end position="957"/>
    </location>
</feature>
<evidence type="ECO:0000256" key="2">
    <source>
        <dbReference type="ARBA" id="ARBA00023054"/>
    </source>
</evidence>
<dbReference type="Proteomes" id="UP000515150">
    <property type="component" value="Chromosome 19"/>
</dbReference>
<feature type="region of interest" description="Disordered" evidence="4">
    <location>
        <begin position="802"/>
        <end position="823"/>
    </location>
</feature>
<evidence type="ECO:0000313" key="6">
    <source>
        <dbReference type="RefSeq" id="XP_028990298.1"/>
    </source>
</evidence>
<evidence type="ECO:0000256" key="4">
    <source>
        <dbReference type="SAM" id="MobiDB-lite"/>
    </source>
</evidence>
<feature type="region of interest" description="Disordered" evidence="4">
    <location>
        <begin position="512"/>
        <end position="537"/>
    </location>
</feature>
<name>A0A6P7L720_BETSP</name>
<feature type="compositionally biased region" description="Low complexity" evidence="4">
    <location>
        <begin position="940"/>
        <end position="951"/>
    </location>
</feature>
<feature type="compositionally biased region" description="Polar residues" evidence="4">
    <location>
        <begin position="224"/>
        <end position="241"/>
    </location>
</feature>
<feature type="region of interest" description="Disordered" evidence="4">
    <location>
        <begin position="1"/>
        <end position="410"/>
    </location>
</feature>
<dbReference type="KEGG" id="bspl:114845897"/>
<feature type="compositionally biased region" description="Gly residues" evidence="4">
    <location>
        <begin position="201"/>
        <end position="211"/>
    </location>
</feature>
<dbReference type="InterPro" id="IPR029627">
    <property type="entry name" value="CCSER"/>
</dbReference>
<feature type="compositionally biased region" description="Low complexity" evidence="4">
    <location>
        <begin position="521"/>
        <end position="537"/>
    </location>
</feature>
<dbReference type="CTD" id="101883927"/>
<protein>
    <submittedName>
        <fullName evidence="6">Serine-rich coiled-coil domain-containing protein 2 isoform X1</fullName>
    </submittedName>
</protein>
<feature type="compositionally biased region" description="Polar residues" evidence="4">
    <location>
        <begin position="182"/>
        <end position="191"/>
    </location>
</feature>
<accession>A0A6P7L720</accession>
<feature type="compositionally biased region" description="Polar residues" evidence="4">
    <location>
        <begin position="58"/>
        <end position="67"/>
    </location>
</feature>
<feature type="compositionally biased region" description="Basic and acidic residues" evidence="4">
    <location>
        <begin position="279"/>
        <end position="288"/>
    </location>
</feature>